<dbReference type="AlphaFoldDB" id="A0A2G3DSL6"/>
<reference evidence="2 3" key="1">
    <citation type="submission" date="2017-10" db="EMBL/GenBank/DDBJ databases">
        <title>Resolving the taxonomy of Roseburia spp., Eubacterium rectale and Agathobacter spp. through phylogenomic analysis.</title>
        <authorList>
            <person name="Sheridan P.O."/>
            <person name="Walker A.W."/>
            <person name="Duncan S.H."/>
            <person name="Scott K.P."/>
            <person name="Toole P.W.O."/>
            <person name="Luis P."/>
            <person name="Flint H.J."/>
        </authorList>
    </citation>
    <scope>NUCLEOTIDE SEQUENCE [LARGE SCALE GENOMIC DNA]</scope>
    <source>
        <strain evidence="2 3">JK626</strain>
    </source>
</reference>
<dbReference type="RefSeq" id="WP_099392688.1">
    <property type="nucleotide sequence ID" value="NZ_PDYF01000053.1"/>
</dbReference>
<comment type="caution">
    <text evidence="2">The sequence shown here is derived from an EMBL/GenBank/DDBJ whole genome shotgun (WGS) entry which is preliminary data.</text>
</comment>
<feature type="transmembrane region" description="Helical" evidence="1">
    <location>
        <begin position="34"/>
        <end position="51"/>
    </location>
</feature>
<keyword evidence="1" id="KW-0812">Transmembrane</keyword>
<organism evidence="2 3">
    <name type="scientific">Pseudobutyrivibrio ruminis</name>
    <dbReference type="NCBI Taxonomy" id="46206"/>
    <lineage>
        <taxon>Bacteria</taxon>
        <taxon>Bacillati</taxon>
        <taxon>Bacillota</taxon>
        <taxon>Clostridia</taxon>
        <taxon>Lachnospirales</taxon>
        <taxon>Lachnospiraceae</taxon>
        <taxon>Pseudobutyrivibrio</taxon>
    </lineage>
</organism>
<proteinExistence type="predicted"/>
<evidence type="ECO:0000256" key="1">
    <source>
        <dbReference type="SAM" id="Phobius"/>
    </source>
</evidence>
<reference evidence="2 3" key="2">
    <citation type="submission" date="2017-10" db="EMBL/GenBank/DDBJ databases">
        <authorList>
            <person name="Banno H."/>
            <person name="Chua N.-H."/>
        </authorList>
    </citation>
    <scope>NUCLEOTIDE SEQUENCE [LARGE SCALE GENOMIC DNA]</scope>
    <source>
        <strain evidence="2 3">JK626</strain>
    </source>
</reference>
<evidence type="ECO:0000313" key="2">
    <source>
        <dbReference type="EMBL" id="PHU33880.1"/>
    </source>
</evidence>
<evidence type="ECO:0000313" key="3">
    <source>
        <dbReference type="Proteomes" id="UP000225889"/>
    </source>
</evidence>
<accession>A0A2G3DSL6</accession>
<feature type="transmembrane region" description="Helical" evidence="1">
    <location>
        <begin position="98"/>
        <end position="119"/>
    </location>
</feature>
<gene>
    <name evidence="2" type="ORF">CSX01_12925</name>
</gene>
<dbReference type="Proteomes" id="UP000225889">
    <property type="component" value="Unassembled WGS sequence"/>
</dbReference>
<dbReference type="EMBL" id="PDYF01000053">
    <property type="protein sequence ID" value="PHU33880.1"/>
    <property type="molecule type" value="Genomic_DNA"/>
</dbReference>
<name>A0A2G3DSL6_9FIRM</name>
<keyword evidence="1" id="KW-0472">Membrane</keyword>
<sequence length="122" mass="13812">MPINKIAKIIAAINFIVTIICVAQAFAMFNQWDWKMIFDVIMCLFTSVVLFTKENNRVSIDDSQLQLCSNPFLLFFAILLAIIQNFMIYGELVKMRPGLTSALCAVGSNIMISTSTMYLKKK</sequence>
<keyword evidence="1" id="KW-1133">Transmembrane helix</keyword>
<feature type="transmembrane region" description="Helical" evidence="1">
    <location>
        <begin position="72"/>
        <end position="92"/>
    </location>
</feature>
<feature type="transmembrane region" description="Helical" evidence="1">
    <location>
        <begin position="9"/>
        <end position="28"/>
    </location>
</feature>
<protein>
    <submittedName>
        <fullName evidence="2">Uncharacterized protein</fullName>
    </submittedName>
</protein>